<dbReference type="CDD" id="cd00090">
    <property type="entry name" value="HTH_ARSR"/>
    <property type="match status" value="1"/>
</dbReference>
<dbReference type="PROSITE" id="PS50995">
    <property type="entry name" value="HTH_MARR_2"/>
    <property type="match status" value="1"/>
</dbReference>
<dbReference type="Proteomes" id="UP000094291">
    <property type="component" value="Unassembled WGS sequence"/>
</dbReference>
<evidence type="ECO:0000256" key="2">
    <source>
        <dbReference type="ARBA" id="ARBA00023125"/>
    </source>
</evidence>
<dbReference type="AlphaFoldDB" id="A0A1E2VAT8"/>
<dbReference type="SUPFAM" id="SSF46785">
    <property type="entry name" value="Winged helix' DNA-binding domain"/>
    <property type="match status" value="1"/>
</dbReference>
<evidence type="ECO:0000256" key="3">
    <source>
        <dbReference type="ARBA" id="ARBA00023163"/>
    </source>
</evidence>
<dbReference type="PRINTS" id="PR00598">
    <property type="entry name" value="HTHMARR"/>
</dbReference>
<dbReference type="GO" id="GO:0003677">
    <property type="term" value="F:DNA binding"/>
    <property type="evidence" value="ECO:0007669"/>
    <property type="project" value="UniProtKB-KW"/>
</dbReference>
<keyword evidence="3" id="KW-0804">Transcription</keyword>
<dbReference type="Gene3D" id="1.10.10.10">
    <property type="entry name" value="Winged helix-like DNA-binding domain superfamily/Winged helix DNA-binding domain"/>
    <property type="match status" value="1"/>
</dbReference>
<sequence length="175" mass="19612">MAYFNLSSLEQPHHLTLGHLLHLVNQHKEKVLTQYLAPLDITAPQFKILLLLYRQQCSVCKELSQQLNMDAGATTRMVDRLEKKGLLQRHRDEQDRRRVRLALTASGIGLCHQFPPLIVDALNALTIGMADEDIHQLEILLTQLLVNNGVLSMPLASDEEASCTFPSLTSSSMTS</sequence>
<accession>A0A1E2VAT8</accession>
<dbReference type="RefSeq" id="WP_068998896.1">
    <property type="nucleotide sequence ID" value="NZ_MDTQ01000001.1"/>
</dbReference>
<evidence type="ECO:0000313" key="6">
    <source>
        <dbReference type="Proteomes" id="UP000094291"/>
    </source>
</evidence>
<dbReference type="PANTHER" id="PTHR42756">
    <property type="entry name" value="TRANSCRIPTIONAL REGULATOR, MARR"/>
    <property type="match status" value="1"/>
</dbReference>
<evidence type="ECO:0000259" key="4">
    <source>
        <dbReference type="PROSITE" id="PS50995"/>
    </source>
</evidence>
<keyword evidence="6" id="KW-1185">Reference proteome</keyword>
<dbReference type="Pfam" id="PF01047">
    <property type="entry name" value="MarR"/>
    <property type="match status" value="1"/>
</dbReference>
<gene>
    <name evidence="5" type="ORF">BFW38_11630</name>
</gene>
<dbReference type="SMART" id="SM00347">
    <property type="entry name" value="HTH_MARR"/>
    <property type="match status" value="1"/>
</dbReference>
<name>A0A1E2VAT8_9GAMM</name>
<dbReference type="EMBL" id="MDTQ01000001">
    <property type="protein sequence ID" value="ODC04084.1"/>
    <property type="molecule type" value="Genomic_DNA"/>
</dbReference>
<keyword evidence="1" id="KW-0805">Transcription regulation</keyword>
<dbReference type="InterPro" id="IPR036390">
    <property type="entry name" value="WH_DNA-bd_sf"/>
</dbReference>
<dbReference type="InterPro" id="IPR000835">
    <property type="entry name" value="HTH_MarR-typ"/>
</dbReference>
<dbReference type="InterPro" id="IPR036388">
    <property type="entry name" value="WH-like_DNA-bd_sf"/>
</dbReference>
<dbReference type="STRING" id="197479.BFW38_11630"/>
<dbReference type="InterPro" id="IPR011991">
    <property type="entry name" value="ArsR-like_HTH"/>
</dbReference>
<organism evidence="5 6">
    <name type="scientific">Terasakiispira papahanaumokuakeensis</name>
    <dbReference type="NCBI Taxonomy" id="197479"/>
    <lineage>
        <taxon>Bacteria</taxon>
        <taxon>Pseudomonadati</taxon>
        <taxon>Pseudomonadota</taxon>
        <taxon>Gammaproteobacteria</taxon>
        <taxon>Oceanospirillales</taxon>
        <taxon>Terasakiispira</taxon>
    </lineage>
</organism>
<dbReference type="GO" id="GO:0003700">
    <property type="term" value="F:DNA-binding transcription factor activity"/>
    <property type="evidence" value="ECO:0007669"/>
    <property type="project" value="InterPro"/>
</dbReference>
<feature type="domain" description="HTH marR-type" evidence="4">
    <location>
        <begin position="14"/>
        <end position="146"/>
    </location>
</feature>
<protein>
    <recommendedName>
        <fullName evidence="4">HTH marR-type domain-containing protein</fullName>
    </recommendedName>
</protein>
<dbReference type="OrthoDB" id="6195716at2"/>
<reference evidence="5 6" key="1">
    <citation type="submission" date="2016-08" db="EMBL/GenBank/DDBJ databases">
        <authorList>
            <person name="Seilhamer J.J."/>
        </authorList>
    </citation>
    <scope>NUCLEOTIDE SEQUENCE [LARGE SCALE GENOMIC DNA]</scope>
    <source>
        <strain evidence="5 6">PH27A</strain>
    </source>
</reference>
<keyword evidence="2" id="KW-0238">DNA-binding</keyword>
<dbReference type="PANTHER" id="PTHR42756:SF1">
    <property type="entry name" value="TRANSCRIPTIONAL REPRESSOR OF EMRAB OPERON"/>
    <property type="match status" value="1"/>
</dbReference>
<evidence type="ECO:0000256" key="1">
    <source>
        <dbReference type="ARBA" id="ARBA00023015"/>
    </source>
</evidence>
<proteinExistence type="predicted"/>
<evidence type="ECO:0000313" key="5">
    <source>
        <dbReference type="EMBL" id="ODC04084.1"/>
    </source>
</evidence>
<comment type="caution">
    <text evidence="5">The sequence shown here is derived from an EMBL/GenBank/DDBJ whole genome shotgun (WGS) entry which is preliminary data.</text>
</comment>